<comment type="caution">
    <text evidence="2">The sequence shown here is derived from an EMBL/GenBank/DDBJ whole genome shotgun (WGS) entry which is preliminary data.</text>
</comment>
<evidence type="ECO:0000256" key="1">
    <source>
        <dbReference type="SAM" id="MobiDB-lite"/>
    </source>
</evidence>
<dbReference type="AlphaFoldDB" id="A0A428UW42"/>
<sequence length="65" mass="7225">MTSSWYKGGVDGGELSLGDAAAQVSLPGSGVDEQQQKQRRQQQQQYHSGRGWRSRRWRAAGLGFM</sequence>
<keyword evidence="3" id="KW-1185">Reference proteome</keyword>
<protein>
    <submittedName>
        <fullName evidence="2">Uncharacterized protein</fullName>
    </submittedName>
</protein>
<reference evidence="2 3" key="1">
    <citation type="submission" date="2017-06" db="EMBL/GenBank/DDBJ databases">
        <title>Cmopartive genomic analysis of Ambrosia Fusariam Clade fungi.</title>
        <authorList>
            <person name="Stajich J.E."/>
            <person name="Carrillo J."/>
            <person name="Kijimoto T."/>
            <person name="Eskalen A."/>
            <person name="O'Donnell K."/>
            <person name="Kasson M."/>
        </authorList>
    </citation>
    <scope>NUCLEOTIDE SEQUENCE [LARGE SCALE GENOMIC DNA]</scope>
    <source>
        <strain evidence="2 3">NRRL 20438</strain>
    </source>
</reference>
<name>A0A428UW42_9HYPO</name>
<dbReference type="Proteomes" id="UP000288429">
    <property type="component" value="Unassembled WGS sequence"/>
</dbReference>
<feature type="region of interest" description="Disordered" evidence="1">
    <location>
        <begin position="18"/>
        <end position="54"/>
    </location>
</feature>
<evidence type="ECO:0000313" key="3">
    <source>
        <dbReference type="Proteomes" id="UP000288429"/>
    </source>
</evidence>
<organism evidence="2 3">
    <name type="scientific">Fusarium ambrosium</name>
    <dbReference type="NCBI Taxonomy" id="131363"/>
    <lineage>
        <taxon>Eukaryota</taxon>
        <taxon>Fungi</taxon>
        <taxon>Dikarya</taxon>
        <taxon>Ascomycota</taxon>
        <taxon>Pezizomycotina</taxon>
        <taxon>Sordariomycetes</taxon>
        <taxon>Hypocreomycetidae</taxon>
        <taxon>Hypocreales</taxon>
        <taxon>Nectriaceae</taxon>
        <taxon>Fusarium</taxon>
        <taxon>Fusarium solani species complex</taxon>
    </lineage>
</organism>
<evidence type="ECO:0000313" key="2">
    <source>
        <dbReference type="EMBL" id="RSM18450.1"/>
    </source>
</evidence>
<gene>
    <name evidence="2" type="ORF">CDV31_002775</name>
</gene>
<proteinExistence type="predicted"/>
<dbReference type="EMBL" id="NIZV01000022">
    <property type="protein sequence ID" value="RSM18450.1"/>
    <property type="molecule type" value="Genomic_DNA"/>
</dbReference>
<accession>A0A428UW42</accession>